<feature type="transmembrane region" description="Helical" evidence="1">
    <location>
        <begin position="96"/>
        <end position="115"/>
    </location>
</feature>
<protein>
    <submittedName>
        <fullName evidence="2">Uncharacterized protein</fullName>
    </submittedName>
</protein>
<reference evidence="3" key="1">
    <citation type="journal article" date="2019" name="Int. J. Syst. Evol. Microbiol.">
        <title>The Global Catalogue of Microorganisms (GCM) 10K type strain sequencing project: providing services to taxonomists for standard genome sequencing and annotation.</title>
        <authorList>
            <consortium name="The Broad Institute Genomics Platform"/>
            <consortium name="The Broad Institute Genome Sequencing Center for Infectious Disease"/>
            <person name="Wu L."/>
            <person name="Ma J."/>
        </authorList>
    </citation>
    <scope>NUCLEOTIDE SEQUENCE [LARGE SCALE GENOMIC DNA]</scope>
    <source>
        <strain evidence="3">KCTC 42964</strain>
    </source>
</reference>
<feature type="transmembrane region" description="Helical" evidence="1">
    <location>
        <begin position="31"/>
        <end position="51"/>
    </location>
</feature>
<dbReference type="Proteomes" id="UP001595528">
    <property type="component" value="Unassembled WGS sequence"/>
</dbReference>
<evidence type="ECO:0000313" key="3">
    <source>
        <dbReference type="Proteomes" id="UP001595528"/>
    </source>
</evidence>
<feature type="transmembrane region" description="Helical" evidence="1">
    <location>
        <begin position="217"/>
        <end position="235"/>
    </location>
</feature>
<keyword evidence="1" id="KW-1133">Transmembrane helix</keyword>
<gene>
    <name evidence="2" type="ORF">ACFOGJ_28665</name>
</gene>
<keyword evidence="3" id="KW-1185">Reference proteome</keyword>
<feature type="transmembrane region" description="Helical" evidence="1">
    <location>
        <begin position="121"/>
        <end position="142"/>
    </location>
</feature>
<feature type="transmembrane region" description="Helical" evidence="1">
    <location>
        <begin position="6"/>
        <end position="24"/>
    </location>
</feature>
<feature type="transmembrane region" description="Helical" evidence="1">
    <location>
        <begin position="154"/>
        <end position="176"/>
    </location>
</feature>
<accession>A0ABV7LAD4</accession>
<feature type="transmembrane region" description="Helical" evidence="1">
    <location>
        <begin position="241"/>
        <end position="261"/>
    </location>
</feature>
<keyword evidence="1" id="KW-0472">Membrane</keyword>
<name>A0ABV7LAD4_9PROT</name>
<feature type="transmembrane region" description="Helical" evidence="1">
    <location>
        <begin position="57"/>
        <end position="80"/>
    </location>
</feature>
<dbReference type="EMBL" id="JBHRTR010000054">
    <property type="protein sequence ID" value="MFC3231255.1"/>
    <property type="molecule type" value="Genomic_DNA"/>
</dbReference>
<organism evidence="2 3">
    <name type="scientific">Marinibaculum pumilum</name>
    <dbReference type="NCBI Taxonomy" id="1766165"/>
    <lineage>
        <taxon>Bacteria</taxon>
        <taxon>Pseudomonadati</taxon>
        <taxon>Pseudomonadota</taxon>
        <taxon>Alphaproteobacteria</taxon>
        <taxon>Rhodospirillales</taxon>
        <taxon>Rhodospirillaceae</taxon>
        <taxon>Marinibaculum</taxon>
    </lineage>
</organism>
<dbReference type="RefSeq" id="WP_379906721.1">
    <property type="nucleotide sequence ID" value="NZ_JBHRTR010000054.1"/>
</dbReference>
<proteinExistence type="predicted"/>
<sequence length="275" mass="28179">MLDGLLLAKTVVTGSVVIGLSILAERAGPRIAGVLAGLPLGTAILYFFIGLEQGPGFVVAAAGHTLGGLIATLALCYAYWQASRHATDPARRLRGLARACLAALPAFGLAAWLLSLLELGFAAAAGLTLVAIAAAMAAMHAIPEQAMVRRVRLTPLMLLVRAGTAVAVVLAVTGTADLIGPHWAGLLSGFPLTFFPLLLVIHASYSAQHAHGLLRNFPFGLGSVTAYIVCAHFAFGALGVVAGSAVSMAAGLAYLLAYWLVSRALRPRRGGGAPA</sequence>
<feature type="transmembrane region" description="Helical" evidence="1">
    <location>
        <begin position="182"/>
        <end position="205"/>
    </location>
</feature>
<keyword evidence="1" id="KW-0812">Transmembrane</keyword>
<evidence type="ECO:0000313" key="2">
    <source>
        <dbReference type="EMBL" id="MFC3231255.1"/>
    </source>
</evidence>
<comment type="caution">
    <text evidence="2">The sequence shown here is derived from an EMBL/GenBank/DDBJ whole genome shotgun (WGS) entry which is preliminary data.</text>
</comment>
<evidence type="ECO:0000256" key="1">
    <source>
        <dbReference type="SAM" id="Phobius"/>
    </source>
</evidence>